<organism evidence="1 2">
    <name type="scientific">Clostridium oceanicum</name>
    <dbReference type="NCBI Taxonomy" id="1543"/>
    <lineage>
        <taxon>Bacteria</taxon>
        <taxon>Bacillati</taxon>
        <taxon>Bacillota</taxon>
        <taxon>Clostridia</taxon>
        <taxon>Eubacteriales</taxon>
        <taxon>Clostridiaceae</taxon>
        <taxon>Clostridium</taxon>
    </lineage>
</organism>
<name>A0ABN1JA08_9CLOT</name>
<dbReference type="Gene3D" id="3.40.50.150">
    <property type="entry name" value="Vaccinia Virus protein VP39"/>
    <property type="match status" value="1"/>
</dbReference>
<dbReference type="Proteomes" id="UP001501510">
    <property type="component" value="Unassembled WGS sequence"/>
</dbReference>
<dbReference type="InterPro" id="IPR029063">
    <property type="entry name" value="SAM-dependent_MTases_sf"/>
</dbReference>
<dbReference type="SUPFAM" id="SSF53335">
    <property type="entry name" value="S-adenosyl-L-methionine-dependent methyltransferases"/>
    <property type="match status" value="1"/>
</dbReference>
<sequence length="193" mass="22441">MKEERALYYNSVYTAGGANKSYHKHYSKSQYIEIWNKALELIKGIKNCSILDVGCGPGQFANLLFDNNINNYMGLDFSTVAIDLAKKINPRYKEKFLCDDIYTSNVYKKGYNVIIMLEVLEHLQEDMKVLKNIEKESNVIFSVPNFICKGHVRCFKNKFEIVNRYKDIIDIKQIFEYKLSSTGKIYLVDSIKI</sequence>
<dbReference type="Pfam" id="PF13489">
    <property type="entry name" value="Methyltransf_23"/>
    <property type="match status" value="1"/>
</dbReference>
<keyword evidence="2" id="KW-1185">Reference proteome</keyword>
<protein>
    <submittedName>
        <fullName evidence="1">Uncharacterized protein</fullName>
    </submittedName>
</protein>
<dbReference type="EMBL" id="BAAACG010000003">
    <property type="protein sequence ID" value="GAA0733502.1"/>
    <property type="molecule type" value="Genomic_DNA"/>
</dbReference>
<reference evidence="1 2" key="1">
    <citation type="journal article" date="2019" name="Int. J. Syst. Evol. Microbiol.">
        <title>The Global Catalogue of Microorganisms (GCM) 10K type strain sequencing project: providing services to taxonomists for standard genome sequencing and annotation.</title>
        <authorList>
            <consortium name="The Broad Institute Genomics Platform"/>
            <consortium name="The Broad Institute Genome Sequencing Center for Infectious Disease"/>
            <person name="Wu L."/>
            <person name="Ma J."/>
        </authorList>
    </citation>
    <scope>NUCLEOTIDE SEQUENCE [LARGE SCALE GENOMIC DNA]</scope>
    <source>
        <strain evidence="1 2">JCM 1407</strain>
    </source>
</reference>
<evidence type="ECO:0000313" key="2">
    <source>
        <dbReference type="Proteomes" id="UP001501510"/>
    </source>
</evidence>
<proteinExistence type="predicted"/>
<dbReference type="PANTHER" id="PTHR43861">
    <property type="entry name" value="TRANS-ACONITATE 2-METHYLTRANSFERASE-RELATED"/>
    <property type="match status" value="1"/>
</dbReference>
<dbReference type="RefSeq" id="WP_343758427.1">
    <property type="nucleotide sequence ID" value="NZ_BAAACG010000003.1"/>
</dbReference>
<comment type="caution">
    <text evidence="1">The sequence shown here is derived from an EMBL/GenBank/DDBJ whole genome shotgun (WGS) entry which is preliminary data.</text>
</comment>
<accession>A0ABN1JA08</accession>
<gene>
    <name evidence="1" type="ORF">GCM10008906_04440</name>
</gene>
<dbReference type="CDD" id="cd02440">
    <property type="entry name" value="AdoMet_MTases"/>
    <property type="match status" value="1"/>
</dbReference>
<evidence type="ECO:0000313" key="1">
    <source>
        <dbReference type="EMBL" id="GAA0733502.1"/>
    </source>
</evidence>